<accession>A0A9D9ENZ5</accession>
<name>A0A9D9ENZ5_9SPIR</name>
<dbReference type="Gene3D" id="3.90.550.10">
    <property type="entry name" value="Spore Coat Polysaccharide Biosynthesis Protein SpsA, Chain A"/>
    <property type="match status" value="1"/>
</dbReference>
<evidence type="ECO:0000313" key="2">
    <source>
        <dbReference type="Proteomes" id="UP000823616"/>
    </source>
</evidence>
<reference evidence="1" key="1">
    <citation type="submission" date="2020-10" db="EMBL/GenBank/DDBJ databases">
        <authorList>
            <person name="Gilroy R."/>
        </authorList>
    </citation>
    <scope>NUCLEOTIDE SEQUENCE</scope>
    <source>
        <strain evidence="1">B3-4054</strain>
    </source>
</reference>
<protein>
    <recommendedName>
        <fullName evidence="3">Glycosyltransferase 2-like domain-containing protein</fullName>
    </recommendedName>
</protein>
<dbReference type="Proteomes" id="UP000823616">
    <property type="component" value="Unassembled WGS sequence"/>
</dbReference>
<dbReference type="AlphaFoldDB" id="A0A9D9ENZ5"/>
<proteinExistence type="predicted"/>
<dbReference type="InterPro" id="IPR029044">
    <property type="entry name" value="Nucleotide-diphossugar_trans"/>
</dbReference>
<dbReference type="SUPFAM" id="SSF53448">
    <property type="entry name" value="Nucleotide-diphospho-sugar transferases"/>
    <property type="match status" value="1"/>
</dbReference>
<gene>
    <name evidence="1" type="ORF">IAA96_03090</name>
</gene>
<evidence type="ECO:0000313" key="1">
    <source>
        <dbReference type="EMBL" id="MBO8450071.1"/>
    </source>
</evidence>
<reference evidence="1" key="2">
    <citation type="journal article" date="2021" name="PeerJ">
        <title>Extensive microbial diversity within the chicken gut microbiome revealed by metagenomics and culture.</title>
        <authorList>
            <person name="Gilroy R."/>
            <person name="Ravi A."/>
            <person name="Getino M."/>
            <person name="Pursley I."/>
            <person name="Horton D.L."/>
            <person name="Alikhan N.F."/>
            <person name="Baker D."/>
            <person name="Gharbi K."/>
            <person name="Hall N."/>
            <person name="Watson M."/>
            <person name="Adriaenssens E.M."/>
            <person name="Foster-Nyarko E."/>
            <person name="Jarju S."/>
            <person name="Secka A."/>
            <person name="Antonio M."/>
            <person name="Oren A."/>
            <person name="Chaudhuri R.R."/>
            <person name="La Ragione R."/>
            <person name="Hildebrand F."/>
            <person name="Pallen M.J."/>
        </authorList>
    </citation>
    <scope>NUCLEOTIDE SEQUENCE</scope>
    <source>
        <strain evidence="1">B3-4054</strain>
    </source>
</reference>
<dbReference type="EMBL" id="JADIMS010000049">
    <property type="protein sequence ID" value="MBO8450071.1"/>
    <property type="molecule type" value="Genomic_DNA"/>
</dbReference>
<organism evidence="1 2">
    <name type="scientific">Candidatus Avitreponema avistercoris</name>
    <dbReference type="NCBI Taxonomy" id="2840705"/>
    <lineage>
        <taxon>Bacteria</taxon>
        <taxon>Pseudomonadati</taxon>
        <taxon>Spirochaetota</taxon>
        <taxon>Spirochaetia</taxon>
        <taxon>Spirochaetales</taxon>
        <taxon>Candidatus Avitreponema</taxon>
    </lineage>
</organism>
<comment type="caution">
    <text evidence="1">The sequence shown here is derived from an EMBL/GenBank/DDBJ whole genome shotgun (WGS) entry which is preliminary data.</text>
</comment>
<evidence type="ECO:0008006" key="3">
    <source>
        <dbReference type="Google" id="ProtNLM"/>
    </source>
</evidence>
<sequence length="324" mass="36537">MNTIPLTFDGWEIPYSVIQGSVCGDPESGCAEPALSVVLLNRGGKYYRTSVFRDLEDSGFSSVLSVENTPEPYDVENLSPRFPAVKFLIPQRKLTVGEMINAGIAESTSRFVLVMWNDQRLSPQGLPESVLSQLASENLFCCAPFLSGDTFGSLPVQMIPQADKKKFNIQPFPCVRDNERTVYPFDFTGIYDRAKFVEYGGFDSSIRNPYWQNADFGFRVNLWGEEIRIFSHFKMVYESEVPTEDVAADISYLQFYLKNLAPVRKGAFAVLPFRRFFPFMGKSGLNVFDSWRMFRSASKWVAVNAPRFVTDAASLAAAWEPSVL</sequence>